<name>A0A0M0JFV0_9EUKA</name>
<feature type="compositionally biased region" description="Basic and acidic residues" evidence="1">
    <location>
        <begin position="163"/>
        <end position="185"/>
    </location>
</feature>
<dbReference type="OrthoDB" id="44644at2759"/>
<proteinExistence type="predicted"/>
<accession>A0A0M0JFV0</accession>
<gene>
    <name evidence="2" type="ORF">Ctob_000553</name>
</gene>
<keyword evidence="3" id="KW-1185">Reference proteome</keyword>
<evidence type="ECO:0000313" key="3">
    <source>
        <dbReference type="Proteomes" id="UP000037460"/>
    </source>
</evidence>
<evidence type="ECO:0000313" key="2">
    <source>
        <dbReference type="EMBL" id="KOO25252.1"/>
    </source>
</evidence>
<organism evidence="2 3">
    <name type="scientific">Chrysochromulina tobinii</name>
    <dbReference type="NCBI Taxonomy" id="1460289"/>
    <lineage>
        <taxon>Eukaryota</taxon>
        <taxon>Haptista</taxon>
        <taxon>Haptophyta</taxon>
        <taxon>Prymnesiophyceae</taxon>
        <taxon>Prymnesiales</taxon>
        <taxon>Chrysochromulinaceae</taxon>
        <taxon>Chrysochromulina</taxon>
    </lineage>
</organism>
<sequence>MLEPNRADLALSLGYFASRGQPAPASSSLLQRAKFVWWTEEVEDWGVYFDALGNSTAWRQVVADVRRANGGSIGFAGHCGLGGSHVDGVRVPGTAGINFALRWRAAARFEALGLAEQYDRLVVTRTDHYYACRLDLDLIEADAAAPQLGRGRYLEGTEPNTTLHERLPQQGRYLEEKDTSSDRETLSPSTDEEANAALRRVYVPEGEDWYGINDRFIMCRGALMLSACLAMIEPIITHTAEHKAALSYSGEGYNRYLLSHFHAELHRFPRNHFLIGQPLGARVAGDSNSPLAEVTSAFSHAPSETPDEVFGLHVKYAAEYRLTLRTCFHNRDVSAFSVRRVRQ</sequence>
<dbReference type="Proteomes" id="UP000037460">
    <property type="component" value="Unassembled WGS sequence"/>
</dbReference>
<feature type="region of interest" description="Disordered" evidence="1">
    <location>
        <begin position="151"/>
        <end position="192"/>
    </location>
</feature>
<evidence type="ECO:0000256" key="1">
    <source>
        <dbReference type="SAM" id="MobiDB-lite"/>
    </source>
</evidence>
<dbReference type="AlphaFoldDB" id="A0A0M0JFV0"/>
<reference evidence="3" key="1">
    <citation type="journal article" date="2015" name="PLoS Genet.">
        <title>Genome Sequence and Transcriptome Analyses of Chrysochromulina tobin: Metabolic Tools for Enhanced Algal Fitness in the Prominent Order Prymnesiales (Haptophyceae).</title>
        <authorList>
            <person name="Hovde B.T."/>
            <person name="Deodato C.R."/>
            <person name="Hunsperger H.M."/>
            <person name="Ryken S.A."/>
            <person name="Yost W."/>
            <person name="Jha R.K."/>
            <person name="Patterson J."/>
            <person name="Monnat R.J. Jr."/>
            <person name="Barlow S.B."/>
            <person name="Starkenburg S.R."/>
            <person name="Cattolico R.A."/>
        </authorList>
    </citation>
    <scope>NUCLEOTIDE SEQUENCE</scope>
    <source>
        <strain evidence="3">CCMP291</strain>
    </source>
</reference>
<comment type="caution">
    <text evidence="2">The sequence shown here is derived from an EMBL/GenBank/DDBJ whole genome shotgun (WGS) entry which is preliminary data.</text>
</comment>
<dbReference type="EMBL" id="JWZX01003001">
    <property type="protein sequence ID" value="KOO25252.1"/>
    <property type="molecule type" value="Genomic_DNA"/>
</dbReference>
<protein>
    <submittedName>
        <fullName evidence="2">Uncharacterized protein</fullName>
    </submittedName>
</protein>